<evidence type="ECO:0000256" key="1">
    <source>
        <dbReference type="ARBA" id="ARBA00022741"/>
    </source>
</evidence>
<evidence type="ECO:0000256" key="2">
    <source>
        <dbReference type="ARBA" id="ARBA00022840"/>
    </source>
</evidence>
<dbReference type="InterPro" id="IPR027417">
    <property type="entry name" value="P-loop_NTPase"/>
</dbReference>
<evidence type="ECO:0000313" key="9">
    <source>
        <dbReference type="Proteomes" id="UP000193986"/>
    </source>
</evidence>
<evidence type="ECO:0000313" key="8">
    <source>
        <dbReference type="EMBL" id="ORY21230.1"/>
    </source>
</evidence>
<dbReference type="InParanoid" id="A0A1Y2AG16"/>
<comment type="caution">
    <text evidence="8">The sequence shown here is derived from an EMBL/GenBank/DDBJ whole genome shotgun (WGS) entry which is preliminary data.</text>
</comment>
<keyword evidence="3 6" id="KW-0518">Myosin</keyword>
<dbReference type="GO" id="GO:0016459">
    <property type="term" value="C:myosin complex"/>
    <property type="evidence" value="ECO:0007669"/>
    <property type="project" value="UniProtKB-KW"/>
</dbReference>
<dbReference type="GO" id="GO:0051015">
    <property type="term" value="F:actin filament binding"/>
    <property type="evidence" value="ECO:0007669"/>
    <property type="project" value="TreeGrafter"/>
</dbReference>
<dbReference type="SUPFAM" id="SSF52540">
    <property type="entry name" value="P-loop containing nucleoside triphosphate hydrolases"/>
    <property type="match status" value="1"/>
</dbReference>
<dbReference type="GO" id="GO:0016787">
    <property type="term" value="F:hydrolase activity"/>
    <property type="evidence" value="ECO:0007669"/>
    <property type="project" value="UniProtKB-KW"/>
</dbReference>
<dbReference type="PROSITE" id="PS51456">
    <property type="entry name" value="MYOSIN_MOTOR"/>
    <property type="match status" value="1"/>
</dbReference>
<name>A0A1Y2AG16_9TREE</name>
<evidence type="ECO:0000259" key="7">
    <source>
        <dbReference type="PROSITE" id="PS51456"/>
    </source>
</evidence>
<keyword evidence="4 6" id="KW-0505">Motor protein</keyword>
<evidence type="ECO:0000256" key="4">
    <source>
        <dbReference type="ARBA" id="ARBA00023175"/>
    </source>
</evidence>
<dbReference type="PANTHER" id="PTHR13140">
    <property type="entry name" value="MYOSIN"/>
    <property type="match status" value="1"/>
</dbReference>
<keyword evidence="2 6" id="KW-0067">ATP-binding</keyword>
<dbReference type="GO" id="GO:0016020">
    <property type="term" value="C:membrane"/>
    <property type="evidence" value="ECO:0007669"/>
    <property type="project" value="TreeGrafter"/>
</dbReference>
<keyword evidence="8" id="KW-0378">Hydrolase</keyword>
<dbReference type="Gene3D" id="3.40.850.10">
    <property type="entry name" value="Kinesin motor domain"/>
    <property type="match status" value="1"/>
</dbReference>
<dbReference type="InterPro" id="IPR036961">
    <property type="entry name" value="Kinesin_motor_dom_sf"/>
</dbReference>
<accession>A0A1Y2AG16</accession>
<organism evidence="8 9">
    <name type="scientific">Naematelia encephala</name>
    <dbReference type="NCBI Taxonomy" id="71784"/>
    <lineage>
        <taxon>Eukaryota</taxon>
        <taxon>Fungi</taxon>
        <taxon>Dikarya</taxon>
        <taxon>Basidiomycota</taxon>
        <taxon>Agaricomycotina</taxon>
        <taxon>Tremellomycetes</taxon>
        <taxon>Tremellales</taxon>
        <taxon>Naemateliaceae</taxon>
        <taxon>Naematelia</taxon>
    </lineage>
</organism>
<dbReference type="PRINTS" id="PR00193">
    <property type="entry name" value="MYOSINHEAVY"/>
</dbReference>
<dbReference type="Proteomes" id="UP000193986">
    <property type="component" value="Unassembled WGS sequence"/>
</dbReference>
<proteinExistence type="inferred from homology"/>
<evidence type="ECO:0000256" key="3">
    <source>
        <dbReference type="ARBA" id="ARBA00023123"/>
    </source>
</evidence>
<dbReference type="PANTHER" id="PTHR13140:SF706">
    <property type="entry name" value="DILUTE CLASS UNCONVENTIONAL MYOSIN, ISOFORM C"/>
    <property type="match status" value="1"/>
</dbReference>
<evidence type="ECO:0000256" key="5">
    <source>
        <dbReference type="ARBA" id="ARBA00023203"/>
    </source>
</evidence>
<protein>
    <submittedName>
        <fullName evidence="8">p-loop containing nucleoside triphosphate hydrolase protein</fullName>
    </submittedName>
</protein>
<dbReference type="AlphaFoldDB" id="A0A1Y2AG16"/>
<gene>
    <name evidence="8" type="ORF">BCR39DRAFT_508452</name>
</gene>
<dbReference type="InterPro" id="IPR001609">
    <property type="entry name" value="Myosin_head_motor_dom-like"/>
</dbReference>
<dbReference type="EMBL" id="MCFC01000116">
    <property type="protein sequence ID" value="ORY21230.1"/>
    <property type="molecule type" value="Genomic_DNA"/>
</dbReference>
<keyword evidence="5 6" id="KW-0009">Actin-binding</keyword>
<keyword evidence="1 6" id="KW-0547">Nucleotide-binding</keyword>
<feature type="domain" description="Myosin motor" evidence="7">
    <location>
        <begin position="1"/>
        <end position="240"/>
    </location>
</feature>
<dbReference type="GO" id="GO:0005524">
    <property type="term" value="F:ATP binding"/>
    <property type="evidence" value="ECO:0007669"/>
    <property type="project" value="UniProtKB-UniRule"/>
</dbReference>
<comment type="caution">
    <text evidence="6">Lacks conserved residue(s) required for the propagation of feature annotation.</text>
</comment>
<comment type="similarity">
    <text evidence="6">Belongs to the TRAFAC class myosin-kinesin ATPase superfamily. Myosin family.</text>
</comment>
<keyword evidence="9" id="KW-1185">Reference proteome</keyword>
<reference evidence="8 9" key="1">
    <citation type="submission" date="2016-07" db="EMBL/GenBank/DDBJ databases">
        <title>Pervasive Adenine N6-methylation of Active Genes in Fungi.</title>
        <authorList>
            <consortium name="DOE Joint Genome Institute"/>
            <person name="Mondo S.J."/>
            <person name="Dannebaum R.O."/>
            <person name="Kuo R.C."/>
            <person name="Labutti K."/>
            <person name="Haridas S."/>
            <person name="Kuo A."/>
            <person name="Salamov A."/>
            <person name="Ahrendt S.R."/>
            <person name="Lipzen A."/>
            <person name="Sullivan W."/>
            <person name="Andreopoulos W.B."/>
            <person name="Clum A."/>
            <person name="Lindquist E."/>
            <person name="Daum C."/>
            <person name="Ramamoorthy G.K."/>
            <person name="Gryganskyi A."/>
            <person name="Culley D."/>
            <person name="Magnuson J.K."/>
            <person name="James T.Y."/>
            <person name="O'Malley M.A."/>
            <person name="Stajich J.E."/>
            <person name="Spatafora J.W."/>
            <person name="Visel A."/>
            <person name="Grigoriev I.V."/>
        </authorList>
    </citation>
    <scope>NUCLEOTIDE SEQUENCE [LARGE SCALE GENOMIC DNA]</scope>
    <source>
        <strain evidence="8 9">68-887.2</strain>
    </source>
</reference>
<dbReference type="GO" id="GO:0007015">
    <property type="term" value="P:actin filament organization"/>
    <property type="evidence" value="ECO:0007669"/>
    <property type="project" value="TreeGrafter"/>
</dbReference>
<evidence type="ECO:0000256" key="6">
    <source>
        <dbReference type="PROSITE-ProRule" id="PRU00782"/>
    </source>
</evidence>
<dbReference type="GO" id="GO:0000146">
    <property type="term" value="F:microfilament motor activity"/>
    <property type="evidence" value="ECO:0007669"/>
    <property type="project" value="TreeGrafter"/>
</dbReference>
<dbReference type="Pfam" id="PF00063">
    <property type="entry name" value="Myosin_head"/>
    <property type="match status" value="1"/>
</dbReference>
<dbReference type="STRING" id="71784.A0A1Y2AG16"/>
<sequence length="240" mass="25898">MLEAEQNIQLVVTGETAAGKTFSTHHLLGYLLNILQPVNQSMTGSTLEIVKQAEVILEALGNASTTSNDSSSRFSKRVQVIKRLNDKAISLLATDEDFHHSVPTDKDRPLSLSKYSELGISHYAGNVIYEATGIVRANKVVVPDGLANLLLSSGLNVVGKISVAIASTQGQGKLRPSKVVRWLRCIRPAVPGSIGWSKDYVQAQLEITGVKSIIATAPRRGRYGFLGAAQEVLDRYCLNG</sequence>
<feature type="binding site" evidence="6">
    <location>
        <begin position="14"/>
        <end position="21"/>
    </location>
    <ligand>
        <name>ATP</name>
        <dbReference type="ChEBI" id="CHEBI:30616"/>
    </ligand>
</feature>
<dbReference type="GO" id="GO:0005737">
    <property type="term" value="C:cytoplasm"/>
    <property type="evidence" value="ECO:0007669"/>
    <property type="project" value="TreeGrafter"/>
</dbReference>